<dbReference type="InterPro" id="IPR035898">
    <property type="entry name" value="TAZ_dom_sf"/>
</dbReference>
<dbReference type="WBParaSite" id="PDA_v2.g30745.t1">
    <property type="protein sequence ID" value="PDA_v2.g30745.t1"/>
    <property type="gene ID" value="PDA_v2.g30745"/>
</dbReference>
<sequence length="74" mass="8750">MHYVRQCIIKRQVSQSPTCKQFISLCHYHAKTCAAEFCAVPFCNEIREKIAKKNEEAFIQEFENLNVEDIEHFI</sequence>
<dbReference type="Gene3D" id="1.20.1020.10">
    <property type="entry name" value="TAZ domain"/>
    <property type="match status" value="1"/>
</dbReference>
<keyword evidence="1" id="KW-1185">Reference proteome</keyword>
<evidence type="ECO:0000313" key="2">
    <source>
        <dbReference type="WBParaSite" id="PDA_v2.g30745.t1"/>
    </source>
</evidence>
<organism evidence="1 2">
    <name type="scientific">Panagrolaimus davidi</name>
    <dbReference type="NCBI Taxonomy" id="227884"/>
    <lineage>
        <taxon>Eukaryota</taxon>
        <taxon>Metazoa</taxon>
        <taxon>Ecdysozoa</taxon>
        <taxon>Nematoda</taxon>
        <taxon>Chromadorea</taxon>
        <taxon>Rhabditida</taxon>
        <taxon>Tylenchina</taxon>
        <taxon>Panagrolaimomorpha</taxon>
        <taxon>Panagrolaimoidea</taxon>
        <taxon>Panagrolaimidae</taxon>
        <taxon>Panagrolaimus</taxon>
    </lineage>
</organism>
<dbReference type="AlphaFoldDB" id="A0A914QG63"/>
<evidence type="ECO:0000313" key="1">
    <source>
        <dbReference type="Proteomes" id="UP000887578"/>
    </source>
</evidence>
<accession>A0A914QG63</accession>
<dbReference type="Proteomes" id="UP000887578">
    <property type="component" value="Unplaced"/>
</dbReference>
<dbReference type="SUPFAM" id="SSF57933">
    <property type="entry name" value="TAZ domain"/>
    <property type="match status" value="1"/>
</dbReference>
<name>A0A914QG63_9BILA</name>
<proteinExistence type="predicted"/>
<protein>
    <submittedName>
        <fullName evidence="2">TAZ-type domain-containing protein</fullName>
    </submittedName>
</protein>
<reference evidence="2" key="1">
    <citation type="submission" date="2022-11" db="UniProtKB">
        <authorList>
            <consortium name="WormBaseParasite"/>
        </authorList>
    </citation>
    <scope>IDENTIFICATION</scope>
</reference>